<keyword evidence="1" id="KW-0677">Repeat</keyword>
<reference evidence="5 6" key="1">
    <citation type="submission" date="2018-07" db="EMBL/GenBank/DDBJ databases">
        <title>Identification of spontaneous genetic mutation associated with occurrence of a yellow conidial color mutant of Aspergillus flavus.</title>
        <authorList>
            <person name="Chang P.-K."/>
            <person name="Mack B.M."/>
            <person name="Scharfenstein L."/>
            <person name="Gilbert M.K."/>
        </authorList>
    </citation>
    <scope>NUCLEOTIDE SEQUENCE [LARGE SCALE GENOMIC DNA]</scope>
    <source>
        <strain evidence="5 6">CA14</strain>
    </source>
</reference>
<evidence type="ECO:0000313" key="5">
    <source>
        <dbReference type="EMBL" id="RMZ48494.1"/>
    </source>
</evidence>
<sequence>MPAHRRLYGGMLQHPNLKGWDPSAFYVTDGAAVYEGESCELLYEILRRDDVAALQQYQRQCTNPIILRDYGYDWDNPFAYAIEHHSFRTYLARVDISLMHDMCATTDLELFQWLLQREPPLASLSGQDFQGRTALFSAAVGLGDVENEEEETEEEQARRVCILASAGEASSDRASTIWVSYTTRVTPLHIAGLFWNADAIRVLLDHCGGVDRTAMVNAMDSKGRLPLHWALTRSQGIPRDWPFGDSDPTGRGRPGHRESSPPRGPSPREPSDREQPLDQLLDLDLIDRVLEQVRVNDPAPVDGSTALHYLVRHWDQLDLLRYLVQCGATVNATNHRGNTPLHDVMRGGLFVFDRRGCWRKLEPVDSDRSIQARDAMLGVLI</sequence>
<evidence type="ECO:0008006" key="7">
    <source>
        <dbReference type="Google" id="ProtNLM"/>
    </source>
</evidence>
<dbReference type="SUPFAM" id="SSF48403">
    <property type="entry name" value="Ankyrin repeat"/>
    <property type="match status" value="1"/>
</dbReference>
<keyword evidence="2 3" id="KW-0040">ANK repeat</keyword>
<gene>
    <name evidence="5" type="ORF">CA14_009452</name>
</gene>
<protein>
    <recommendedName>
        <fullName evidence="7">Ankyrin repeat-containing domain protein</fullName>
    </recommendedName>
</protein>
<dbReference type="PROSITE" id="PS50088">
    <property type="entry name" value="ANK_REPEAT"/>
    <property type="match status" value="1"/>
</dbReference>
<dbReference type="Gene3D" id="1.25.40.20">
    <property type="entry name" value="Ankyrin repeat-containing domain"/>
    <property type="match status" value="2"/>
</dbReference>
<organism evidence="5 6">
    <name type="scientific">Aspergillus flavus</name>
    <dbReference type="NCBI Taxonomy" id="5059"/>
    <lineage>
        <taxon>Eukaryota</taxon>
        <taxon>Fungi</taxon>
        <taxon>Dikarya</taxon>
        <taxon>Ascomycota</taxon>
        <taxon>Pezizomycotina</taxon>
        <taxon>Eurotiomycetes</taxon>
        <taxon>Eurotiomycetidae</taxon>
        <taxon>Eurotiales</taxon>
        <taxon>Aspergillaceae</taxon>
        <taxon>Aspergillus</taxon>
        <taxon>Aspergillus subgen. Circumdati</taxon>
    </lineage>
</organism>
<dbReference type="InterPro" id="IPR002110">
    <property type="entry name" value="Ankyrin_rpt"/>
</dbReference>
<evidence type="ECO:0000256" key="3">
    <source>
        <dbReference type="PROSITE-ProRule" id="PRU00023"/>
    </source>
</evidence>
<feature type="repeat" description="ANK" evidence="3">
    <location>
        <begin position="302"/>
        <end position="335"/>
    </location>
</feature>
<dbReference type="PANTHER" id="PTHR24180:SF45">
    <property type="entry name" value="POLY [ADP-RIBOSE] POLYMERASE TANKYRASE"/>
    <property type="match status" value="1"/>
</dbReference>
<evidence type="ECO:0000256" key="2">
    <source>
        <dbReference type="ARBA" id="ARBA00023043"/>
    </source>
</evidence>
<accession>A0AB74CP67</accession>
<feature type="region of interest" description="Disordered" evidence="4">
    <location>
        <begin position="238"/>
        <end position="275"/>
    </location>
</feature>
<proteinExistence type="predicted"/>
<name>A0AB74CP67_ASPFL</name>
<dbReference type="AlphaFoldDB" id="A0AB74CP67"/>
<dbReference type="EMBL" id="QQZZ01000009">
    <property type="protein sequence ID" value="RMZ48494.1"/>
    <property type="molecule type" value="Genomic_DNA"/>
</dbReference>
<dbReference type="InterPro" id="IPR051637">
    <property type="entry name" value="Ank_repeat_dom-contain_49"/>
</dbReference>
<dbReference type="Pfam" id="PF00023">
    <property type="entry name" value="Ank"/>
    <property type="match status" value="1"/>
</dbReference>
<dbReference type="Proteomes" id="UP000275480">
    <property type="component" value="Unassembled WGS sequence"/>
</dbReference>
<dbReference type="PROSITE" id="PS50297">
    <property type="entry name" value="ANK_REP_REGION"/>
    <property type="match status" value="1"/>
</dbReference>
<dbReference type="SMART" id="SM00248">
    <property type="entry name" value="ANK"/>
    <property type="match status" value="3"/>
</dbReference>
<evidence type="ECO:0000256" key="4">
    <source>
        <dbReference type="SAM" id="MobiDB-lite"/>
    </source>
</evidence>
<comment type="caution">
    <text evidence="5">The sequence shown here is derived from an EMBL/GenBank/DDBJ whole genome shotgun (WGS) entry which is preliminary data.</text>
</comment>
<dbReference type="PANTHER" id="PTHR24180">
    <property type="entry name" value="CYCLIN-DEPENDENT KINASE INHIBITOR 2C-RELATED"/>
    <property type="match status" value="1"/>
</dbReference>
<dbReference type="InterPro" id="IPR036770">
    <property type="entry name" value="Ankyrin_rpt-contain_sf"/>
</dbReference>
<evidence type="ECO:0000313" key="6">
    <source>
        <dbReference type="Proteomes" id="UP000275480"/>
    </source>
</evidence>
<evidence type="ECO:0000256" key="1">
    <source>
        <dbReference type="ARBA" id="ARBA00022737"/>
    </source>
</evidence>